<comment type="caution">
    <text evidence="2">The sequence shown here is derived from an EMBL/GenBank/DDBJ whole genome shotgun (WGS) entry which is preliminary data.</text>
</comment>
<accession>A0ABS7X1E7</accession>
<feature type="domain" description="Rhodanese" evidence="1">
    <location>
        <begin position="32"/>
        <end position="129"/>
    </location>
</feature>
<dbReference type="CDD" id="cd01447">
    <property type="entry name" value="Polysulfide_ST"/>
    <property type="match status" value="1"/>
</dbReference>
<dbReference type="PANTHER" id="PTHR44086">
    <property type="entry name" value="THIOSULFATE SULFURTRANSFERASE RDL2, MITOCHONDRIAL-RELATED"/>
    <property type="match status" value="1"/>
</dbReference>
<dbReference type="EMBL" id="JAGXFD010000001">
    <property type="protein sequence ID" value="MBZ9568229.1"/>
    <property type="molecule type" value="Genomic_DNA"/>
</dbReference>
<dbReference type="PANTHER" id="PTHR44086:SF13">
    <property type="entry name" value="THIOSULFATE SULFURTRANSFERASE PSPE"/>
    <property type="match status" value="1"/>
</dbReference>
<name>A0ABS7X1E7_9GAMM</name>
<dbReference type="RefSeq" id="WP_224421017.1">
    <property type="nucleotide sequence ID" value="NZ_JAGXFD010000001.1"/>
</dbReference>
<dbReference type="SMART" id="SM00450">
    <property type="entry name" value="RHOD"/>
    <property type="match status" value="1"/>
</dbReference>
<dbReference type="InterPro" id="IPR001763">
    <property type="entry name" value="Rhodanese-like_dom"/>
</dbReference>
<gene>
    <name evidence="2" type="ORF">KGQ91_11155</name>
</gene>
<evidence type="ECO:0000259" key="1">
    <source>
        <dbReference type="PROSITE" id="PS50206"/>
    </source>
</evidence>
<dbReference type="Proteomes" id="UP001319883">
    <property type="component" value="Unassembled WGS sequence"/>
</dbReference>
<evidence type="ECO:0000313" key="3">
    <source>
        <dbReference type="Proteomes" id="UP001319883"/>
    </source>
</evidence>
<dbReference type="Pfam" id="PF00581">
    <property type="entry name" value="Rhodanese"/>
    <property type="match status" value="1"/>
</dbReference>
<dbReference type="Gene3D" id="3.40.250.10">
    <property type="entry name" value="Rhodanese-like domain"/>
    <property type="match status" value="1"/>
</dbReference>
<reference evidence="2 3" key="1">
    <citation type="submission" date="2021-05" db="EMBL/GenBank/DDBJ databases">
        <title>Petroleum and Energy Research Collection (APPE): ex situ preservation of microbial diversity associated with the oil industry and exploitation of its biotechnological potential.</title>
        <authorList>
            <person name="Paixao C.T.M."/>
            <person name="Gomes M.B."/>
            <person name="Oliveira V.M."/>
        </authorList>
    </citation>
    <scope>NUCLEOTIDE SEQUENCE [LARGE SCALE GENOMIC DNA]</scope>
    <source>
        <strain evidence="2 3">LIT2</strain>
    </source>
</reference>
<organism evidence="2 3">
    <name type="scientific">Modicisalibacter tunisiensis</name>
    <dbReference type="NCBI Taxonomy" id="390637"/>
    <lineage>
        <taxon>Bacteria</taxon>
        <taxon>Pseudomonadati</taxon>
        <taxon>Pseudomonadota</taxon>
        <taxon>Gammaproteobacteria</taxon>
        <taxon>Oceanospirillales</taxon>
        <taxon>Halomonadaceae</taxon>
        <taxon>Modicisalibacter</taxon>
    </lineage>
</organism>
<dbReference type="SUPFAM" id="SSF52821">
    <property type="entry name" value="Rhodanese/Cell cycle control phosphatase"/>
    <property type="match status" value="1"/>
</dbReference>
<proteinExistence type="predicted"/>
<dbReference type="InterPro" id="IPR036873">
    <property type="entry name" value="Rhodanese-like_dom_sf"/>
</dbReference>
<sequence>MTELIKGVAELVAEAEREIETLTPAQALALHGRPGVTFVDIRDVRELQREGGIPGALHAPRGLLEFWVDPASPYHQAAFARPDRFVLFCAKGQRSALATQQLQHMGFGPVCHIGGGFSAWCEARGPVSRED</sequence>
<dbReference type="PROSITE" id="PS50206">
    <property type="entry name" value="RHODANESE_3"/>
    <property type="match status" value="1"/>
</dbReference>
<protein>
    <submittedName>
        <fullName evidence="2">Rhodanese-like domain-containing protein</fullName>
    </submittedName>
</protein>
<evidence type="ECO:0000313" key="2">
    <source>
        <dbReference type="EMBL" id="MBZ9568229.1"/>
    </source>
</evidence>
<keyword evidence="3" id="KW-1185">Reference proteome</keyword>